<dbReference type="EMBL" id="CAXIEN010000164">
    <property type="protein sequence ID" value="CAL1283117.1"/>
    <property type="molecule type" value="Genomic_DNA"/>
</dbReference>
<proteinExistence type="predicted"/>
<organism evidence="1 2">
    <name type="scientific">Larinioides sclopetarius</name>
    <dbReference type="NCBI Taxonomy" id="280406"/>
    <lineage>
        <taxon>Eukaryota</taxon>
        <taxon>Metazoa</taxon>
        <taxon>Ecdysozoa</taxon>
        <taxon>Arthropoda</taxon>
        <taxon>Chelicerata</taxon>
        <taxon>Arachnida</taxon>
        <taxon>Araneae</taxon>
        <taxon>Araneomorphae</taxon>
        <taxon>Entelegynae</taxon>
        <taxon>Araneoidea</taxon>
        <taxon>Araneidae</taxon>
        <taxon>Larinioides</taxon>
    </lineage>
</organism>
<sequence length="63" mass="7076">MLGLYSTAVFLTAELDEASVSMELAEWCISEFTYRNWTTGGHAEISTTSVLSISRSHENLRYV</sequence>
<dbReference type="AlphaFoldDB" id="A0AAV2AGP2"/>
<protein>
    <submittedName>
        <fullName evidence="1">Uncharacterized protein</fullName>
    </submittedName>
</protein>
<dbReference type="Proteomes" id="UP001497382">
    <property type="component" value="Unassembled WGS sequence"/>
</dbReference>
<accession>A0AAV2AGP2</accession>
<gene>
    <name evidence="1" type="ORF">LARSCL_LOCUS12413</name>
</gene>
<name>A0AAV2AGP2_9ARAC</name>
<keyword evidence="2" id="KW-1185">Reference proteome</keyword>
<reference evidence="1 2" key="1">
    <citation type="submission" date="2024-04" db="EMBL/GenBank/DDBJ databases">
        <authorList>
            <person name="Rising A."/>
            <person name="Reimegard J."/>
            <person name="Sonavane S."/>
            <person name="Akerstrom W."/>
            <person name="Nylinder S."/>
            <person name="Hedman E."/>
            <person name="Kallberg Y."/>
        </authorList>
    </citation>
    <scope>NUCLEOTIDE SEQUENCE [LARGE SCALE GENOMIC DNA]</scope>
</reference>
<evidence type="ECO:0000313" key="2">
    <source>
        <dbReference type="Proteomes" id="UP001497382"/>
    </source>
</evidence>
<comment type="caution">
    <text evidence="1">The sequence shown here is derived from an EMBL/GenBank/DDBJ whole genome shotgun (WGS) entry which is preliminary data.</text>
</comment>
<feature type="non-terminal residue" evidence="1">
    <location>
        <position position="63"/>
    </location>
</feature>
<evidence type="ECO:0000313" key="1">
    <source>
        <dbReference type="EMBL" id="CAL1283117.1"/>
    </source>
</evidence>